<dbReference type="RefSeq" id="XP_018251666.1">
    <property type="nucleotide sequence ID" value="XM_018401171.1"/>
</dbReference>
<feature type="transmembrane region" description="Helical" evidence="1">
    <location>
        <begin position="139"/>
        <end position="159"/>
    </location>
</feature>
<dbReference type="Proteomes" id="UP000009097">
    <property type="component" value="Unassembled WGS sequence"/>
</dbReference>
<evidence type="ECO:0000313" key="2">
    <source>
        <dbReference type="EMBL" id="KNB13621.1"/>
    </source>
</evidence>
<accession>A0A0J9VS64</accession>
<feature type="transmembrane region" description="Helical" evidence="1">
    <location>
        <begin position="104"/>
        <end position="127"/>
    </location>
</feature>
<dbReference type="VEuPathDB" id="FungiDB:FOXG_20859"/>
<dbReference type="GeneID" id="28961565"/>
<name>A0A0J9VS64_FUSO4</name>
<keyword evidence="1" id="KW-0472">Membrane</keyword>
<keyword evidence="1" id="KW-1133">Transmembrane helix</keyword>
<feature type="transmembrane region" description="Helical" evidence="1">
    <location>
        <begin position="59"/>
        <end position="83"/>
    </location>
</feature>
<keyword evidence="1" id="KW-0812">Transmembrane</keyword>
<sequence>MTEKLHQNESTMTEKLHQNACKLLAEFKIVNGISALVGAMSLVTVIFEGAKVDEDKISLLAATSFLVGATITSTMELVVATLLSFAYQDRFEKDFATSTGGTPILLWAPSFMAYIAAAQFVAGLILWRASMSPTWCTVFFVAVLFVLLWVTMATVVSIWKNRSKTGRRG</sequence>
<protein>
    <submittedName>
        <fullName evidence="2">Uncharacterized protein</fullName>
    </submittedName>
</protein>
<proteinExistence type="predicted"/>
<dbReference type="AlphaFoldDB" id="A0A0J9VS64"/>
<evidence type="ECO:0000256" key="1">
    <source>
        <dbReference type="SAM" id="Phobius"/>
    </source>
</evidence>
<feature type="transmembrane region" description="Helical" evidence="1">
    <location>
        <begin position="29"/>
        <end position="47"/>
    </location>
</feature>
<gene>
    <name evidence="2" type="ORF">FOXG_20859</name>
</gene>
<organism evidence="2 3">
    <name type="scientific">Fusarium oxysporum f. sp. lycopersici (strain 4287 / CBS 123668 / FGSC 9935 / NRRL 34936)</name>
    <name type="common">Fusarium vascular wilt of tomato</name>
    <dbReference type="NCBI Taxonomy" id="426428"/>
    <lineage>
        <taxon>Eukaryota</taxon>
        <taxon>Fungi</taxon>
        <taxon>Dikarya</taxon>
        <taxon>Ascomycota</taxon>
        <taxon>Pezizomycotina</taxon>
        <taxon>Sordariomycetes</taxon>
        <taxon>Hypocreomycetidae</taxon>
        <taxon>Hypocreales</taxon>
        <taxon>Nectriaceae</taxon>
        <taxon>Fusarium</taxon>
        <taxon>Fusarium oxysporum species complex</taxon>
    </lineage>
</organism>
<reference evidence="2" key="2">
    <citation type="journal article" date="2010" name="Nature">
        <title>Comparative genomics reveals mobile pathogenicity chromosomes in Fusarium.</title>
        <authorList>
            <person name="Ma L.J."/>
            <person name="van der Does H.C."/>
            <person name="Borkovich K.A."/>
            <person name="Coleman J.J."/>
            <person name="Daboussi M.J."/>
            <person name="Di Pietro A."/>
            <person name="Dufresne M."/>
            <person name="Freitag M."/>
            <person name="Grabherr M."/>
            <person name="Henrissat B."/>
            <person name="Houterman P.M."/>
            <person name="Kang S."/>
            <person name="Shim W.B."/>
            <person name="Woloshuk C."/>
            <person name="Xie X."/>
            <person name="Xu J.R."/>
            <person name="Antoniw J."/>
            <person name="Baker S.E."/>
            <person name="Bluhm B.H."/>
            <person name="Breakspear A."/>
            <person name="Brown D.W."/>
            <person name="Butchko R.A."/>
            <person name="Chapman S."/>
            <person name="Coulson R."/>
            <person name="Coutinho P.M."/>
            <person name="Danchin E.G."/>
            <person name="Diener A."/>
            <person name="Gale L.R."/>
            <person name="Gardiner D.M."/>
            <person name="Goff S."/>
            <person name="Hammond-Kosack K.E."/>
            <person name="Hilburn K."/>
            <person name="Hua-Van A."/>
            <person name="Jonkers W."/>
            <person name="Kazan K."/>
            <person name="Kodira C.D."/>
            <person name="Koehrsen M."/>
            <person name="Kumar L."/>
            <person name="Lee Y.H."/>
            <person name="Li L."/>
            <person name="Manners J.M."/>
            <person name="Miranda-Saavedra D."/>
            <person name="Mukherjee M."/>
            <person name="Park G."/>
            <person name="Park J."/>
            <person name="Park S.Y."/>
            <person name="Proctor R.H."/>
            <person name="Regev A."/>
            <person name="Ruiz-Roldan M.C."/>
            <person name="Sain D."/>
            <person name="Sakthikumar S."/>
            <person name="Sykes S."/>
            <person name="Schwartz D.C."/>
            <person name="Turgeon B.G."/>
            <person name="Wapinski I."/>
            <person name="Yoder O."/>
            <person name="Young S."/>
            <person name="Zeng Q."/>
            <person name="Zhou S."/>
            <person name="Galagan J."/>
            <person name="Cuomo C.A."/>
            <person name="Kistler H.C."/>
            <person name="Rep M."/>
        </authorList>
    </citation>
    <scope>NUCLEOTIDE SEQUENCE [LARGE SCALE GENOMIC DNA]</scope>
    <source>
        <strain evidence="2">4287</strain>
    </source>
</reference>
<evidence type="ECO:0000313" key="3">
    <source>
        <dbReference type="Proteomes" id="UP000009097"/>
    </source>
</evidence>
<dbReference type="OrthoDB" id="5066406at2759"/>
<dbReference type="KEGG" id="fox:FOXG_20859"/>
<reference evidence="2" key="1">
    <citation type="submission" date="2007-04" db="EMBL/GenBank/DDBJ databases">
        <authorList>
            <consortium name="The Broad Institute Genome Sequencing Platform"/>
            <person name="Birren B."/>
            <person name="Lander E."/>
            <person name="Galagan J."/>
            <person name="Nusbaum C."/>
            <person name="Devon K."/>
            <person name="Ma L.-J."/>
            <person name="Jaffe D."/>
            <person name="Butler J."/>
            <person name="Alvarez P."/>
            <person name="Gnerre S."/>
            <person name="Grabherr M."/>
            <person name="Kleber M."/>
            <person name="Mauceli E."/>
            <person name="Brockman W."/>
            <person name="MacCallum I.A."/>
            <person name="Young S."/>
            <person name="LaButti K."/>
            <person name="DeCaprio D."/>
            <person name="Crawford M."/>
            <person name="Koehrsen M."/>
            <person name="Engels R."/>
            <person name="Montgomery P."/>
            <person name="Pearson M."/>
            <person name="Howarth C."/>
            <person name="Larson L."/>
            <person name="White J."/>
            <person name="O'Leary S."/>
            <person name="Kodira C."/>
            <person name="Zeng Q."/>
            <person name="Yandava C."/>
            <person name="Alvarado L."/>
            <person name="Kistler C."/>
            <person name="Shim W.-B."/>
            <person name="Kang S."/>
            <person name="Woloshuk C."/>
        </authorList>
    </citation>
    <scope>NUCLEOTIDE SEQUENCE</scope>
    <source>
        <strain evidence="2">4287</strain>
    </source>
</reference>
<dbReference type="EMBL" id="DS231713">
    <property type="protein sequence ID" value="KNB13621.1"/>
    <property type="molecule type" value="Genomic_DNA"/>
</dbReference>